<reference evidence="4 5" key="1">
    <citation type="submission" date="2018-06" db="EMBL/GenBank/DDBJ databases">
        <title>Genomic Encyclopedia of Type Strains, Phase IV (KMG-IV): sequencing the most valuable type-strain genomes for metagenomic binning, comparative biology and taxonomic classification.</title>
        <authorList>
            <person name="Goeker M."/>
        </authorList>
    </citation>
    <scope>NUCLEOTIDE SEQUENCE [LARGE SCALE GENOMIC DNA]</scope>
    <source>
        <strain evidence="4 5">DSM 24875</strain>
    </source>
</reference>
<feature type="signal peptide" evidence="1">
    <location>
        <begin position="1"/>
        <end position="25"/>
    </location>
</feature>
<feature type="domain" description="Ice-binding protein C-terminal" evidence="2">
    <location>
        <begin position="302"/>
        <end position="326"/>
    </location>
</feature>
<comment type="caution">
    <text evidence="4">The sequence shown here is derived from an EMBL/GenBank/DDBJ whole genome shotgun (WGS) entry which is preliminary data.</text>
</comment>
<dbReference type="RefSeq" id="WP_170153323.1">
    <property type="nucleotide sequence ID" value="NZ_QNRK01000027.1"/>
</dbReference>
<dbReference type="EMBL" id="QNRK01000027">
    <property type="protein sequence ID" value="RBP07416.1"/>
    <property type="molecule type" value="Genomic_DNA"/>
</dbReference>
<evidence type="ECO:0000259" key="3">
    <source>
        <dbReference type="Pfam" id="PF20597"/>
    </source>
</evidence>
<dbReference type="Proteomes" id="UP000253529">
    <property type="component" value="Unassembled WGS sequence"/>
</dbReference>
<evidence type="ECO:0000313" key="5">
    <source>
        <dbReference type="Proteomes" id="UP000253529"/>
    </source>
</evidence>
<dbReference type="InterPro" id="IPR013424">
    <property type="entry name" value="Ice-binding_C"/>
</dbReference>
<dbReference type="InterPro" id="IPR026588">
    <property type="entry name" value="Choice_anch_A"/>
</dbReference>
<organism evidence="4 5">
    <name type="scientific">Roseiarcus fermentans</name>
    <dbReference type="NCBI Taxonomy" id="1473586"/>
    <lineage>
        <taxon>Bacteria</taxon>
        <taxon>Pseudomonadati</taxon>
        <taxon>Pseudomonadota</taxon>
        <taxon>Alphaproteobacteria</taxon>
        <taxon>Hyphomicrobiales</taxon>
        <taxon>Roseiarcaceae</taxon>
        <taxon>Roseiarcus</taxon>
    </lineage>
</organism>
<feature type="domain" description="Choice-of-anchor A" evidence="3">
    <location>
        <begin position="32"/>
        <end position="284"/>
    </location>
</feature>
<accession>A0A366EZV3</accession>
<gene>
    <name evidence="4" type="ORF">DFR50_12761</name>
</gene>
<keyword evidence="5" id="KW-1185">Reference proteome</keyword>
<proteinExistence type="predicted"/>
<protein>
    <submittedName>
        <fullName evidence="4">Putative secreted protein with PEP-CTERM sorting signal/choice-of-anchor A domain-containing protein</fullName>
    </submittedName>
</protein>
<dbReference type="NCBIfam" id="TIGR04215">
    <property type="entry name" value="choice_anch_A"/>
    <property type="match status" value="1"/>
</dbReference>
<dbReference type="NCBIfam" id="TIGR02595">
    <property type="entry name" value="PEP_CTERM"/>
    <property type="match status" value="1"/>
</dbReference>
<sequence>MSNWKSICFGAAVGLTTAVAGPAEAGSLTAQQILSQFNLVTPGSATTGSNIEGSVAVGGNLNGSTLFSNSSSGAVLSTPSAYVFGNLTNQNWLNINDPNSAGVPTLYYNGPVQTNKQGIPSTPGAPQVNFNGRSTLATIPSGVTISSFTAPLNALETQLAGLTATSDTITNVNNNLTFNVVNQTAVFDLPLSDLLNQNVNIGFSGALNADTTIIINVTGGTTYTQVGNFNPTAFESEHVIWNFDDFTSLSFKQWGGAVLGGDASVSNSSPIEGFVYAKTYGGQNNGPLEYYPFKGQLPVDPAVPEPSTWAMLVIGFAGVAFAGLRRGRSAIAAG</sequence>
<dbReference type="AlphaFoldDB" id="A0A366EZV3"/>
<evidence type="ECO:0000313" key="4">
    <source>
        <dbReference type="EMBL" id="RBP07416.1"/>
    </source>
</evidence>
<feature type="chain" id="PRO_5016968109" evidence="1">
    <location>
        <begin position="26"/>
        <end position="334"/>
    </location>
</feature>
<evidence type="ECO:0000256" key="1">
    <source>
        <dbReference type="SAM" id="SignalP"/>
    </source>
</evidence>
<name>A0A366EZV3_9HYPH</name>
<dbReference type="Pfam" id="PF07589">
    <property type="entry name" value="PEP-CTERM"/>
    <property type="match status" value="1"/>
</dbReference>
<keyword evidence="1" id="KW-0732">Signal</keyword>
<dbReference type="Pfam" id="PF20597">
    <property type="entry name" value="pAdhesive_15"/>
    <property type="match status" value="1"/>
</dbReference>
<evidence type="ECO:0000259" key="2">
    <source>
        <dbReference type="Pfam" id="PF07589"/>
    </source>
</evidence>